<evidence type="ECO:0000313" key="3">
    <source>
        <dbReference type="Proteomes" id="UP001307889"/>
    </source>
</evidence>
<organism evidence="2 3">
    <name type="scientific">Nesidiocoris tenuis</name>
    <dbReference type="NCBI Taxonomy" id="355587"/>
    <lineage>
        <taxon>Eukaryota</taxon>
        <taxon>Metazoa</taxon>
        <taxon>Ecdysozoa</taxon>
        <taxon>Arthropoda</taxon>
        <taxon>Hexapoda</taxon>
        <taxon>Insecta</taxon>
        <taxon>Pterygota</taxon>
        <taxon>Neoptera</taxon>
        <taxon>Paraneoptera</taxon>
        <taxon>Hemiptera</taxon>
        <taxon>Heteroptera</taxon>
        <taxon>Panheteroptera</taxon>
        <taxon>Cimicomorpha</taxon>
        <taxon>Miridae</taxon>
        <taxon>Dicyphina</taxon>
        <taxon>Nesidiocoris</taxon>
    </lineage>
</organism>
<reference evidence="2 3" key="1">
    <citation type="submission" date="2023-09" db="EMBL/GenBank/DDBJ databases">
        <title>Nesidiocoris tenuis whole genome shotgun sequence.</title>
        <authorList>
            <person name="Shibata T."/>
            <person name="Shimoda M."/>
            <person name="Kobayashi T."/>
            <person name="Uehara T."/>
        </authorList>
    </citation>
    <scope>NUCLEOTIDE SEQUENCE [LARGE SCALE GENOMIC DNA]</scope>
    <source>
        <strain evidence="2 3">Japan</strain>
    </source>
</reference>
<keyword evidence="3" id="KW-1185">Reference proteome</keyword>
<name>A0ABN7B6H6_9HEMI</name>
<evidence type="ECO:0000313" key="2">
    <source>
        <dbReference type="EMBL" id="BES99996.1"/>
    </source>
</evidence>
<feature type="region of interest" description="Disordered" evidence="1">
    <location>
        <begin position="50"/>
        <end position="83"/>
    </location>
</feature>
<proteinExistence type="predicted"/>
<sequence length="136" mass="15022">MGGAVLSVKYYSTEEGGNTNVSSTIIGKNFNDTVQNEGFYGISKLSTKKDQQSIEDEDTRVGSFPEQDDQGMRKINSGSKTQSIAENRKDLDNNKVCMPVDLSAQFNGTHICVTQLIESNVMKFGFYTCKRTIGNE</sequence>
<dbReference type="Proteomes" id="UP001307889">
    <property type="component" value="Chromosome 11"/>
</dbReference>
<evidence type="ECO:0000256" key="1">
    <source>
        <dbReference type="SAM" id="MobiDB-lite"/>
    </source>
</evidence>
<accession>A0ABN7B6H6</accession>
<protein>
    <submittedName>
        <fullName evidence="2">Uncharacterized protein</fullName>
    </submittedName>
</protein>
<dbReference type="EMBL" id="AP028919">
    <property type="protein sequence ID" value="BES99996.1"/>
    <property type="molecule type" value="Genomic_DNA"/>
</dbReference>
<gene>
    <name evidence="2" type="ORF">NTJ_12815</name>
</gene>